<feature type="transmembrane region" description="Helical" evidence="2">
    <location>
        <begin position="23"/>
        <end position="42"/>
    </location>
</feature>
<dbReference type="PANTHER" id="PTHR30572:SF4">
    <property type="entry name" value="ABC TRANSPORTER PERMEASE YTRF"/>
    <property type="match status" value="1"/>
</dbReference>
<feature type="region of interest" description="Disordered" evidence="1">
    <location>
        <begin position="288"/>
        <end position="313"/>
    </location>
</feature>
<dbReference type="GO" id="GO:0022857">
    <property type="term" value="F:transmembrane transporter activity"/>
    <property type="evidence" value="ECO:0007669"/>
    <property type="project" value="TreeGrafter"/>
</dbReference>
<keyword evidence="2" id="KW-0812">Transmembrane</keyword>
<evidence type="ECO:0000256" key="2">
    <source>
        <dbReference type="SAM" id="Phobius"/>
    </source>
</evidence>
<gene>
    <name evidence="4" type="ORF">J4478_01560</name>
</gene>
<comment type="caution">
    <text evidence="4">The sequence shown here is derived from an EMBL/GenBank/DDBJ whole genome shotgun (WGS) entry which is preliminary data.</text>
</comment>
<dbReference type="InterPro" id="IPR050250">
    <property type="entry name" value="Macrolide_Exporter_MacB"/>
</dbReference>
<dbReference type="EMBL" id="JAGVWB010000009">
    <property type="protein sequence ID" value="MBS3058067.1"/>
    <property type="molecule type" value="Genomic_DNA"/>
</dbReference>
<evidence type="ECO:0000313" key="5">
    <source>
        <dbReference type="Proteomes" id="UP000680185"/>
    </source>
</evidence>
<proteinExistence type="predicted"/>
<accession>A0A8T4KVB1</accession>
<keyword evidence="2" id="KW-0472">Membrane</keyword>
<reference evidence="4" key="1">
    <citation type="submission" date="2021-03" db="EMBL/GenBank/DDBJ databases">
        <authorList>
            <person name="Jaffe A."/>
        </authorList>
    </citation>
    <scope>NUCLEOTIDE SEQUENCE</scope>
    <source>
        <strain evidence="4">RIFCSPLOWO2_01_FULL_43_13</strain>
    </source>
</reference>
<dbReference type="GO" id="GO:0005886">
    <property type="term" value="C:plasma membrane"/>
    <property type="evidence" value="ECO:0007669"/>
    <property type="project" value="TreeGrafter"/>
</dbReference>
<dbReference type="PANTHER" id="PTHR30572">
    <property type="entry name" value="MEMBRANE COMPONENT OF TRANSPORTER-RELATED"/>
    <property type="match status" value="1"/>
</dbReference>
<dbReference type="AlphaFoldDB" id="A0A8T4KVB1"/>
<dbReference type="Proteomes" id="UP000680185">
    <property type="component" value="Unassembled WGS sequence"/>
</dbReference>
<organism evidence="4 5">
    <name type="scientific">Candidatus Iainarchaeum sp</name>
    <dbReference type="NCBI Taxonomy" id="3101447"/>
    <lineage>
        <taxon>Archaea</taxon>
        <taxon>Candidatus Iainarchaeota</taxon>
        <taxon>Candidatus Iainarchaeia</taxon>
        <taxon>Candidatus Iainarchaeales</taxon>
        <taxon>Candidatus Iainarchaeaceae</taxon>
        <taxon>Candidatus Iainarchaeum</taxon>
    </lineage>
</organism>
<keyword evidence="2" id="KW-1133">Transmembrane helix</keyword>
<dbReference type="InterPro" id="IPR025857">
    <property type="entry name" value="MacB_PCD"/>
</dbReference>
<evidence type="ECO:0000313" key="4">
    <source>
        <dbReference type="EMBL" id="MBS3058067.1"/>
    </source>
</evidence>
<reference evidence="4" key="2">
    <citation type="submission" date="2021-05" db="EMBL/GenBank/DDBJ databases">
        <title>Protein family content uncovers lineage relationships and bacterial pathway maintenance mechanisms in DPANN archaea.</title>
        <authorList>
            <person name="Castelle C.J."/>
            <person name="Meheust R."/>
            <person name="Jaffe A.L."/>
            <person name="Seitz K."/>
            <person name="Gong X."/>
            <person name="Baker B.J."/>
            <person name="Banfield J.F."/>
        </authorList>
    </citation>
    <scope>NUCLEOTIDE SEQUENCE</scope>
    <source>
        <strain evidence="4">RIFCSPLOWO2_01_FULL_43_13</strain>
    </source>
</reference>
<dbReference type="Pfam" id="PF12704">
    <property type="entry name" value="MacB_PCD"/>
    <property type="match status" value="1"/>
</dbReference>
<sequence>MLYIGELVRVALSNLNRQGLRSYLTLIGVIIGIAAIVTILSLSDGLNNAVTAQFEKLGTNSIFIFPAATSSGINTNLKTIKDSELKKIKGLPEISEVLAPVMSQGTVEFNRKKAKLSIIGSNPKEAKSWESVGFVELAEGREFESKDVFVALVGADVHEVFGKEIKVRDRIVIEGRSFRIISLTKKTSQSFGGGPNTNNTIFIPEKAFKQIFEQNEPVFALARATSKDNVIKAQEKIERIFERSYGKDQKEFQIQSSQQLLDQVNQVLGLIGLFLVGIAAISCRKHRDNEHHDNGCNGKNQGDWGNESYRSNQ</sequence>
<evidence type="ECO:0000259" key="3">
    <source>
        <dbReference type="Pfam" id="PF12704"/>
    </source>
</evidence>
<name>A0A8T4KVB1_9ARCH</name>
<evidence type="ECO:0000256" key="1">
    <source>
        <dbReference type="SAM" id="MobiDB-lite"/>
    </source>
</evidence>
<feature type="domain" description="MacB-like periplasmic core" evidence="3">
    <location>
        <begin position="23"/>
        <end position="239"/>
    </location>
</feature>
<protein>
    <submittedName>
        <fullName evidence="4">ABC transporter permease</fullName>
    </submittedName>
</protein>